<gene>
    <name evidence="2" type="ORF">RXV79_20240</name>
</gene>
<dbReference type="Proteomes" id="UP001303946">
    <property type="component" value="Chromosome"/>
</dbReference>
<dbReference type="PROSITE" id="PS00409">
    <property type="entry name" value="PROKAR_NTER_METHYL"/>
    <property type="match status" value="1"/>
</dbReference>
<organism evidence="2 3">
    <name type="scientific">Piscinibacter gummiphilus</name>
    <dbReference type="NCBI Taxonomy" id="946333"/>
    <lineage>
        <taxon>Bacteria</taxon>
        <taxon>Pseudomonadati</taxon>
        <taxon>Pseudomonadota</taxon>
        <taxon>Betaproteobacteria</taxon>
        <taxon>Burkholderiales</taxon>
        <taxon>Sphaerotilaceae</taxon>
        <taxon>Piscinibacter</taxon>
    </lineage>
</organism>
<proteinExistence type="predicted"/>
<protein>
    <submittedName>
        <fullName evidence="2">Type II secretion system protein</fullName>
    </submittedName>
</protein>
<name>A0ABZ0CRU1_9BURK</name>
<keyword evidence="3" id="KW-1185">Reference proteome</keyword>
<evidence type="ECO:0000256" key="1">
    <source>
        <dbReference type="SAM" id="Phobius"/>
    </source>
</evidence>
<evidence type="ECO:0000313" key="3">
    <source>
        <dbReference type="Proteomes" id="UP001303946"/>
    </source>
</evidence>
<feature type="transmembrane region" description="Helical" evidence="1">
    <location>
        <begin position="12"/>
        <end position="36"/>
    </location>
</feature>
<accession>A0ABZ0CRU1</accession>
<dbReference type="InterPro" id="IPR012902">
    <property type="entry name" value="N_methyl_site"/>
</dbReference>
<keyword evidence="1" id="KW-1133">Transmembrane helix</keyword>
<sequence>MRRTTPLHHARGFTLLEAVLVIMLTGIVGVMVSTFVRQPIDAYVDLGRRAELTDAADLALRRMARELRTALPNSVRVDASGTYIEFLPVRSAGRYRAALSATNTGNTLDFGSTSDNSFDVLGPTVTAVAGDQLVVHNLGLPGADAYEGSSRRALTTFGTALASLGYTVGGTQFPYASPNQRFHIVGTPVSYGCAPVPGGAGSLRRYAGYAIQNVQPTSALASQSGANNALLTGWVAACSFTYTASATTRNAVVTLRLTLTSGGESINLLQQVQVEGSP</sequence>
<evidence type="ECO:0000313" key="2">
    <source>
        <dbReference type="EMBL" id="WOB07236.1"/>
    </source>
</evidence>
<reference evidence="2 3" key="1">
    <citation type="submission" date="2023-10" db="EMBL/GenBank/DDBJ databases">
        <title>Bacteria for the degradation of biodegradable plastic PBAT(Polybutylene adipate terephthalate).</title>
        <authorList>
            <person name="Weon H.-Y."/>
            <person name="Yeon J."/>
        </authorList>
    </citation>
    <scope>NUCLEOTIDE SEQUENCE [LARGE SCALE GENOMIC DNA]</scope>
    <source>
        <strain evidence="2 3">SBD 7-3</strain>
    </source>
</reference>
<dbReference type="EMBL" id="CP136336">
    <property type="protein sequence ID" value="WOB07236.1"/>
    <property type="molecule type" value="Genomic_DNA"/>
</dbReference>
<dbReference type="RefSeq" id="WP_316699908.1">
    <property type="nucleotide sequence ID" value="NZ_CP136336.1"/>
</dbReference>
<keyword evidence="1" id="KW-0472">Membrane</keyword>
<keyword evidence="1" id="KW-0812">Transmembrane</keyword>